<name>A0A4Q9YRZ7_9FLAO</name>
<keyword evidence="3" id="KW-1185">Reference proteome</keyword>
<gene>
    <name evidence="2" type="ORF">EZL74_10800</name>
</gene>
<dbReference type="NCBIfam" id="TIGR03519">
    <property type="entry name" value="T9SS_PorP_fam"/>
    <property type="match status" value="1"/>
</dbReference>
<evidence type="ECO:0000313" key="2">
    <source>
        <dbReference type="EMBL" id="TBX66329.1"/>
    </source>
</evidence>
<comment type="caution">
    <text evidence="2">The sequence shown here is derived from an EMBL/GenBank/DDBJ whole genome shotgun (WGS) entry which is preliminary data.</text>
</comment>
<feature type="signal peptide" evidence="1">
    <location>
        <begin position="1"/>
        <end position="23"/>
    </location>
</feature>
<dbReference type="Proteomes" id="UP000293300">
    <property type="component" value="Unassembled WGS sequence"/>
</dbReference>
<evidence type="ECO:0000313" key="3">
    <source>
        <dbReference type="Proteomes" id="UP000293300"/>
    </source>
</evidence>
<organism evidence="2 3">
    <name type="scientific">Flavobacterium silvisoli</name>
    <dbReference type="NCBI Taxonomy" id="2529433"/>
    <lineage>
        <taxon>Bacteria</taxon>
        <taxon>Pseudomonadati</taxon>
        <taxon>Bacteroidota</taxon>
        <taxon>Flavobacteriia</taxon>
        <taxon>Flavobacteriales</taxon>
        <taxon>Flavobacteriaceae</taxon>
        <taxon>Flavobacterium</taxon>
    </lineage>
</organism>
<proteinExistence type="predicted"/>
<feature type="chain" id="PRO_5020857403" evidence="1">
    <location>
        <begin position="24"/>
        <end position="319"/>
    </location>
</feature>
<sequence length="319" mass="35201">MKHKTIQYLSVLFVAFYSTWVQAQQDPEFTHYMYNMSVINPAYATDNPGVINLGGIYRAQWVGIKGAPTTQSFFAHKPLSKKVEMGVSVVHDEIGEVVKESNIFADFAYVLDLGETTKLSFGLKGGVTLFSTDFTGFEYTDSALDPAFKENISKTFPNVGAGTYLFGSNYYVGFSAPNLLTTKHLEKQSGITTTGVEAIHYFLTGGYVFTFNGNDNLKVKPAFMAKGVEGAPVSIDLTTNVLINNKFEAGVGYRLDDSVSGLASFYVTPSLRIGYSYDYTLTNLRKFNSGSHEVFVLFDLGKSKDKDSGKGYDKSPRFF</sequence>
<accession>A0A4Q9YRZ7</accession>
<keyword evidence="1" id="KW-0732">Signal</keyword>
<dbReference type="AlphaFoldDB" id="A0A4Q9YRZ7"/>
<dbReference type="RefSeq" id="WP_131476628.1">
    <property type="nucleotide sequence ID" value="NZ_SJPE01000014.1"/>
</dbReference>
<protein>
    <submittedName>
        <fullName evidence="2">Type IX secretion system membrane protein PorP/SprF</fullName>
    </submittedName>
</protein>
<dbReference type="InterPro" id="IPR019861">
    <property type="entry name" value="PorP/SprF_Bacteroidetes"/>
</dbReference>
<evidence type="ECO:0000256" key="1">
    <source>
        <dbReference type="SAM" id="SignalP"/>
    </source>
</evidence>
<dbReference type="EMBL" id="SJPE01000014">
    <property type="protein sequence ID" value="TBX66329.1"/>
    <property type="molecule type" value="Genomic_DNA"/>
</dbReference>
<reference evidence="2 3" key="1">
    <citation type="submission" date="2019-02" db="EMBL/GenBank/DDBJ databases">
        <title>Flavobacterium sp. RD-2-33 isolated from forest soil.</title>
        <authorList>
            <person name="Chaudhary D.K."/>
        </authorList>
    </citation>
    <scope>NUCLEOTIDE SEQUENCE [LARGE SCALE GENOMIC DNA]</scope>
    <source>
        <strain evidence="2 3">RD-2-33</strain>
    </source>
</reference>
<dbReference type="OrthoDB" id="1114455at2"/>
<dbReference type="Pfam" id="PF11751">
    <property type="entry name" value="PorP_SprF"/>
    <property type="match status" value="1"/>
</dbReference>